<keyword evidence="3" id="KW-1185">Reference proteome</keyword>
<name>A0ABQ4XAQ3_9ASTR</name>
<dbReference type="Proteomes" id="UP001151760">
    <property type="component" value="Unassembled WGS sequence"/>
</dbReference>
<reference evidence="2" key="2">
    <citation type="submission" date="2022-01" db="EMBL/GenBank/DDBJ databases">
        <authorList>
            <person name="Yamashiro T."/>
            <person name="Shiraishi A."/>
            <person name="Satake H."/>
            <person name="Nakayama K."/>
        </authorList>
    </citation>
    <scope>NUCLEOTIDE SEQUENCE</scope>
</reference>
<protein>
    <submittedName>
        <fullName evidence="2">Ribonuclease H-like domain-containing protein</fullName>
    </submittedName>
</protein>
<proteinExistence type="predicted"/>
<dbReference type="InterPro" id="IPR043502">
    <property type="entry name" value="DNA/RNA_pol_sf"/>
</dbReference>
<evidence type="ECO:0000259" key="1">
    <source>
        <dbReference type="Pfam" id="PF07727"/>
    </source>
</evidence>
<accession>A0ABQ4XAQ3</accession>
<dbReference type="InterPro" id="IPR013103">
    <property type="entry name" value="RVT_2"/>
</dbReference>
<feature type="domain" description="Reverse transcriptase Ty1/copia-type" evidence="1">
    <location>
        <begin position="76"/>
        <end position="152"/>
    </location>
</feature>
<comment type="caution">
    <text evidence="2">The sequence shown here is derived from an EMBL/GenBank/DDBJ whole genome shotgun (WGS) entry which is preliminary data.</text>
</comment>
<dbReference type="EMBL" id="BQNB010009336">
    <property type="protein sequence ID" value="GJS62088.1"/>
    <property type="molecule type" value="Genomic_DNA"/>
</dbReference>
<organism evidence="2 3">
    <name type="scientific">Tanacetum coccineum</name>
    <dbReference type="NCBI Taxonomy" id="301880"/>
    <lineage>
        <taxon>Eukaryota</taxon>
        <taxon>Viridiplantae</taxon>
        <taxon>Streptophyta</taxon>
        <taxon>Embryophyta</taxon>
        <taxon>Tracheophyta</taxon>
        <taxon>Spermatophyta</taxon>
        <taxon>Magnoliopsida</taxon>
        <taxon>eudicotyledons</taxon>
        <taxon>Gunneridae</taxon>
        <taxon>Pentapetalae</taxon>
        <taxon>asterids</taxon>
        <taxon>campanulids</taxon>
        <taxon>Asterales</taxon>
        <taxon>Asteraceae</taxon>
        <taxon>Asteroideae</taxon>
        <taxon>Anthemideae</taxon>
        <taxon>Anthemidinae</taxon>
        <taxon>Tanacetum</taxon>
    </lineage>
</organism>
<reference evidence="2" key="1">
    <citation type="journal article" date="2022" name="Int. J. Mol. Sci.">
        <title>Draft Genome of Tanacetum Coccineum: Genomic Comparison of Closely Related Tanacetum-Family Plants.</title>
        <authorList>
            <person name="Yamashiro T."/>
            <person name="Shiraishi A."/>
            <person name="Nakayama K."/>
            <person name="Satake H."/>
        </authorList>
    </citation>
    <scope>NUCLEOTIDE SEQUENCE</scope>
</reference>
<dbReference type="Pfam" id="PF07727">
    <property type="entry name" value="RVT_2"/>
    <property type="match status" value="1"/>
</dbReference>
<evidence type="ECO:0000313" key="3">
    <source>
        <dbReference type="Proteomes" id="UP001151760"/>
    </source>
</evidence>
<evidence type="ECO:0000313" key="2">
    <source>
        <dbReference type="EMBL" id="GJS62088.1"/>
    </source>
</evidence>
<sequence length="335" mass="38256">MTLRLLYLNTNIGRCIWLFRHKYLADDTLSHYKACLIVNDSTQIEGIDVDETFSLVVKPEVSLWSEVGTDTAYLLPYVDDIVLTASYEIILQRIIASLHQEFFMTDLGSLNYFLGIYVMRDSLRIFLSKHMYATEILKQAHMVGCNSSRNPVDTESKLGDDGDLVYDPTLYRSLAGSFQYLTFTCPDISYAVQQVCLYFHDPPEPYFLALKHILRYVRGTLAYRLQLFSSSTTSLVAYSDVDQVGFPKTRRSTSCYCVFFGNNLLLWSSKRQPTLPRSSAEEEYRGVANVVVETCWLRNLLRELHTHLSSATLVYCDNKLVVAGQVGVLHVSSRY</sequence>
<dbReference type="CDD" id="cd09272">
    <property type="entry name" value="RNase_HI_RT_Ty1"/>
    <property type="match status" value="1"/>
</dbReference>
<dbReference type="PANTHER" id="PTHR11439">
    <property type="entry name" value="GAG-POL-RELATED RETROTRANSPOSON"/>
    <property type="match status" value="1"/>
</dbReference>
<gene>
    <name evidence="2" type="ORF">Tco_0656872</name>
</gene>
<dbReference type="PANTHER" id="PTHR11439:SF524">
    <property type="entry name" value="RNA-DIRECTED DNA POLYMERASE, PROTEIN KINASE RLK-PELLE-DLSV FAMILY"/>
    <property type="match status" value="1"/>
</dbReference>
<dbReference type="SUPFAM" id="SSF56672">
    <property type="entry name" value="DNA/RNA polymerases"/>
    <property type="match status" value="1"/>
</dbReference>